<keyword evidence="4" id="KW-0560">Oxidoreductase</keyword>
<reference evidence="8 9" key="1">
    <citation type="submission" date="2015-01" db="EMBL/GenBank/DDBJ databases">
        <title>The Genome Sequence of Cladophialophora immunda CBS83496.</title>
        <authorList>
            <consortium name="The Broad Institute Genomics Platform"/>
            <person name="Cuomo C."/>
            <person name="de Hoog S."/>
            <person name="Gorbushina A."/>
            <person name="Stielow B."/>
            <person name="Teixiera M."/>
            <person name="Abouelleil A."/>
            <person name="Chapman S.B."/>
            <person name="Priest M."/>
            <person name="Young S.K."/>
            <person name="Wortman J."/>
            <person name="Nusbaum C."/>
            <person name="Birren B."/>
        </authorList>
    </citation>
    <scope>NUCLEOTIDE SEQUENCE [LARGE SCALE GENOMIC DNA]</scope>
    <source>
        <strain evidence="8 9">CBS 83496</strain>
    </source>
</reference>
<dbReference type="GO" id="GO:0005506">
    <property type="term" value="F:iron ion binding"/>
    <property type="evidence" value="ECO:0007669"/>
    <property type="project" value="InterPro"/>
</dbReference>
<dbReference type="STRING" id="569365.A0A0D2BDG8"/>
<keyword evidence="5 7" id="KW-0408">Iron</keyword>
<dbReference type="GO" id="GO:0004497">
    <property type="term" value="F:monooxygenase activity"/>
    <property type="evidence" value="ECO:0007669"/>
    <property type="project" value="UniProtKB-KW"/>
</dbReference>
<keyword evidence="9" id="KW-1185">Reference proteome</keyword>
<keyword evidence="6" id="KW-0503">Monooxygenase</keyword>
<dbReference type="GO" id="GO:0016705">
    <property type="term" value="F:oxidoreductase activity, acting on paired donors, with incorporation or reduction of molecular oxygen"/>
    <property type="evidence" value="ECO:0007669"/>
    <property type="project" value="InterPro"/>
</dbReference>
<dbReference type="HOGENOM" id="CLU_001570_2_1_1"/>
<evidence type="ECO:0000313" key="9">
    <source>
        <dbReference type="Proteomes" id="UP000054466"/>
    </source>
</evidence>
<dbReference type="Proteomes" id="UP000054466">
    <property type="component" value="Unassembled WGS sequence"/>
</dbReference>
<dbReference type="SUPFAM" id="SSF48264">
    <property type="entry name" value="Cytochrome P450"/>
    <property type="match status" value="1"/>
</dbReference>
<comment type="similarity">
    <text evidence="2">Belongs to the cytochrome P450 family.</text>
</comment>
<evidence type="ECO:0000256" key="4">
    <source>
        <dbReference type="ARBA" id="ARBA00023002"/>
    </source>
</evidence>
<dbReference type="Gene3D" id="1.10.630.10">
    <property type="entry name" value="Cytochrome P450"/>
    <property type="match status" value="1"/>
</dbReference>
<accession>A0A0D2BDG8</accession>
<dbReference type="PANTHER" id="PTHR46300">
    <property type="entry name" value="P450, PUTATIVE (EUROFUNG)-RELATED-RELATED"/>
    <property type="match status" value="1"/>
</dbReference>
<dbReference type="Pfam" id="PF00067">
    <property type="entry name" value="p450"/>
    <property type="match status" value="1"/>
</dbReference>
<dbReference type="PRINTS" id="PR00385">
    <property type="entry name" value="P450"/>
</dbReference>
<evidence type="ECO:0008006" key="10">
    <source>
        <dbReference type="Google" id="ProtNLM"/>
    </source>
</evidence>
<organism evidence="8 9">
    <name type="scientific">Cladophialophora immunda</name>
    <dbReference type="NCBI Taxonomy" id="569365"/>
    <lineage>
        <taxon>Eukaryota</taxon>
        <taxon>Fungi</taxon>
        <taxon>Dikarya</taxon>
        <taxon>Ascomycota</taxon>
        <taxon>Pezizomycotina</taxon>
        <taxon>Eurotiomycetes</taxon>
        <taxon>Chaetothyriomycetidae</taxon>
        <taxon>Chaetothyriales</taxon>
        <taxon>Herpotrichiellaceae</taxon>
        <taxon>Cladophialophora</taxon>
    </lineage>
</organism>
<dbReference type="GeneID" id="27341392"/>
<evidence type="ECO:0000256" key="6">
    <source>
        <dbReference type="ARBA" id="ARBA00023033"/>
    </source>
</evidence>
<dbReference type="OrthoDB" id="1103324at2759"/>
<evidence type="ECO:0000256" key="7">
    <source>
        <dbReference type="PIRSR" id="PIRSR602401-1"/>
    </source>
</evidence>
<gene>
    <name evidence="8" type="ORF">PV07_02198</name>
</gene>
<evidence type="ECO:0000256" key="2">
    <source>
        <dbReference type="ARBA" id="ARBA00010617"/>
    </source>
</evidence>
<dbReference type="PANTHER" id="PTHR46300:SF2">
    <property type="entry name" value="CYTOCHROME P450 MONOOXYGENASE ALNH-RELATED"/>
    <property type="match status" value="1"/>
</dbReference>
<evidence type="ECO:0000256" key="1">
    <source>
        <dbReference type="ARBA" id="ARBA00001971"/>
    </source>
</evidence>
<evidence type="ECO:0000256" key="3">
    <source>
        <dbReference type="ARBA" id="ARBA00022723"/>
    </source>
</evidence>
<dbReference type="InterPro" id="IPR001128">
    <property type="entry name" value="Cyt_P450"/>
</dbReference>
<dbReference type="EMBL" id="KN847040">
    <property type="protein sequence ID" value="KIW35507.1"/>
    <property type="molecule type" value="Genomic_DNA"/>
</dbReference>
<dbReference type="CDD" id="cd11065">
    <property type="entry name" value="CYP64-like"/>
    <property type="match status" value="1"/>
</dbReference>
<dbReference type="PRINTS" id="PR00463">
    <property type="entry name" value="EP450I"/>
</dbReference>
<evidence type="ECO:0000313" key="8">
    <source>
        <dbReference type="EMBL" id="KIW35507.1"/>
    </source>
</evidence>
<name>A0A0D2BDG8_9EURO</name>
<dbReference type="AlphaFoldDB" id="A0A0D2BDG8"/>
<feature type="binding site" description="axial binding residue" evidence="7">
    <location>
        <position position="463"/>
    </location>
    <ligand>
        <name>heme</name>
        <dbReference type="ChEBI" id="CHEBI:30413"/>
    </ligand>
    <ligandPart>
        <name>Fe</name>
        <dbReference type="ChEBI" id="CHEBI:18248"/>
    </ligandPart>
</feature>
<dbReference type="GO" id="GO:0020037">
    <property type="term" value="F:heme binding"/>
    <property type="evidence" value="ECO:0007669"/>
    <property type="project" value="InterPro"/>
</dbReference>
<proteinExistence type="inferred from homology"/>
<dbReference type="InterPro" id="IPR002401">
    <property type="entry name" value="Cyt_P450_E_grp-I"/>
</dbReference>
<dbReference type="VEuPathDB" id="FungiDB:PV07_02198"/>
<protein>
    <recommendedName>
        <fullName evidence="10">Cytochrome P450</fullName>
    </recommendedName>
</protein>
<dbReference type="InterPro" id="IPR036396">
    <property type="entry name" value="Cyt_P450_sf"/>
</dbReference>
<comment type="cofactor">
    <cofactor evidence="1 7">
        <name>heme</name>
        <dbReference type="ChEBI" id="CHEBI:30413"/>
    </cofactor>
</comment>
<dbReference type="InterPro" id="IPR050364">
    <property type="entry name" value="Cytochrome_P450_fung"/>
</dbReference>
<sequence>MGLFSLEKEPQVRSVIDKTNAVMEDYNTQIKAGVLTLAFLLAMVYVLRPLLRIGLRSKLLRRRQISGVGEYGHRQFQKWAEEYGPIYSLILGTKTYIVLNTDAAVKDLLDKRSAMYSSRPEMYMAHDIASGGLRTVTMPYGSLWRMMHTVVHSILNIKAATSYIPYQDLENKFMLVNLLDRPDDYENHIKLFTHALTTQIIYGFRFTSVDDPKFQQLYHACGFRKWTMLVSSASAQLLDLYPLLRKLPRFLAPNYEYAVKLHAREKELYRSHWLAAKDRALTGTGRPCFCNDLLKAQEREKFDDDQAAYIAGSLLEAGFDTTAATLQGFILAMMMFPDVQKRAQKELDEVVGLDRLPTMDDVPDLPYVHACAKESFRWMPTTVYAAPHATTVDDQYMGYRIPAGASVIPNVWYITQDPKRTPNPRVFDPTRHLNHLDSEFESAKSSDVGKRHNFVFGAGRRLCQGMHIAERSLLLGVSRMLWGFDFSLPRDENGQPITPDIDDLRGGAAITPAPFQVVIKPRSKERADLMRREWADTEANFLDPKTKEWKHVPEGMVFSTYVPQLVDV</sequence>
<keyword evidence="3 7" id="KW-0479">Metal-binding</keyword>
<keyword evidence="7" id="KW-0349">Heme</keyword>
<evidence type="ECO:0000256" key="5">
    <source>
        <dbReference type="ARBA" id="ARBA00023004"/>
    </source>
</evidence>
<dbReference type="RefSeq" id="XP_016255723.1">
    <property type="nucleotide sequence ID" value="XM_016388795.1"/>
</dbReference>